<sequence>MTVAPAGEPAMDVAMVLSGGSVELFVDGKPQGEREPRGQDYLDMVVTMSGIGVILDLVGRTERVDAAGPRYSGSLPAEKAPGAIQEQLAGMAGWKTSELKGTRITWQLELDPQNRPRLFVLSWVTEVRGTELASTYSTTFGGWRQGEIAAPG</sequence>
<organism evidence="1 2">
    <name type="scientific">Nonomuraea diastatica</name>
    <dbReference type="NCBI Taxonomy" id="1848329"/>
    <lineage>
        <taxon>Bacteria</taxon>
        <taxon>Bacillati</taxon>
        <taxon>Actinomycetota</taxon>
        <taxon>Actinomycetes</taxon>
        <taxon>Streptosporangiales</taxon>
        <taxon>Streptosporangiaceae</taxon>
        <taxon>Nonomuraea</taxon>
    </lineage>
</organism>
<dbReference type="AlphaFoldDB" id="A0A4V2YAG0"/>
<accession>A0A4V2YAG0</accession>
<dbReference type="Proteomes" id="UP000294543">
    <property type="component" value="Unassembled WGS sequence"/>
</dbReference>
<keyword evidence="2" id="KW-1185">Reference proteome</keyword>
<protein>
    <submittedName>
        <fullName evidence="1">Uncharacterized protein</fullName>
    </submittedName>
</protein>
<name>A0A4V2YAG0_9ACTN</name>
<reference evidence="1 2" key="1">
    <citation type="submission" date="2019-03" db="EMBL/GenBank/DDBJ databases">
        <title>Draft genome sequences of novel Actinobacteria.</title>
        <authorList>
            <person name="Sahin N."/>
            <person name="Ay H."/>
            <person name="Saygin H."/>
        </authorList>
    </citation>
    <scope>NUCLEOTIDE SEQUENCE [LARGE SCALE GENOMIC DNA]</scope>
    <source>
        <strain evidence="1 2">KC712</strain>
    </source>
</reference>
<dbReference type="EMBL" id="SMKP01000323">
    <property type="protein sequence ID" value="TDD03616.1"/>
    <property type="molecule type" value="Genomic_DNA"/>
</dbReference>
<proteinExistence type="predicted"/>
<dbReference type="OrthoDB" id="9957527at2"/>
<comment type="caution">
    <text evidence="1">The sequence shown here is derived from an EMBL/GenBank/DDBJ whole genome shotgun (WGS) entry which is preliminary data.</text>
</comment>
<gene>
    <name evidence="1" type="ORF">E1294_50610</name>
</gene>
<evidence type="ECO:0000313" key="1">
    <source>
        <dbReference type="EMBL" id="TDD03616.1"/>
    </source>
</evidence>
<evidence type="ECO:0000313" key="2">
    <source>
        <dbReference type="Proteomes" id="UP000294543"/>
    </source>
</evidence>